<dbReference type="EMBL" id="NDYN01000010">
    <property type="protein sequence ID" value="OUT06868.1"/>
    <property type="molecule type" value="Genomic_DNA"/>
</dbReference>
<protein>
    <recommendedName>
        <fullName evidence="4">Peptidase M28 domain-containing protein</fullName>
    </recommendedName>
</protein>
<sequence>MDELINLLIMDQATLYEHVKSIDNPNYIKSIVPNGGVLFIPLDEEKYPLLCTHLDTINDFNDRPAPSIVDILIDGDTLSLNPYSSCSCLGGDDRCGVYTALQLMDSNVPYAFGFFLDEEIGGVGSDKIGISSVMPYENITAFIGLDRRGKDHAALYGYDSASLINVFEQEGYKSVYGTFTDASNLAKYWDIACINLSVGYYNEHTTSETINFKETKSTLRMLLEPRVIEELLDNTFTYDNNFQDDPFWNLNGDYNE</sequence>
<evidence type="ECO:0000313" key="3">
    <source>
        <dbReference type="Proteomes" id="UP000196317"/>
    </source>
</evidence>
<dbReference type="RefSeq" id="WP_087582465.1">
    <property type="nucleotide sequence ID" value="NZ_NDYN01000001.1"/>
</dbReference>
<dbReference type="Proteomes" id="UP000196317">
    <property type="component" value="Unassembled WGS sequence"/>
</dbReference>
<proteinExistence type="predicted"/>
<organism evidence="1 3">
    <name type="scientific">Campylobacter concisus</name>
    <dbReference type="NCBI Taxonomy" id="199"/>
    <lineage>
        <taxon>Bacteria</taxon>
        <taxon>Pseudomonadati</taxon>
        <taxon>Campylobacterota</taxon>
        <taxon>Epsilonproteobacteria</taxon>
        <taxon>Campylobacterales</taxon>
        <taxon>Campylobacteraceae</taxon>
        <taxon>Campylobacter</taxon>
    </lineage>
</organism>
<dbReference type="AlphaFoldDB" id="A0A1Y5ME51"/>
<comment type="caution">
    <text evidence="1">The sequence shown here is derived from an EMBL/GenBank/DDBJ whole genome shotgun (WGS) entry which is preliminary data.</text>
</comment>
<evidence type="ECO:0000313" key="1">
    <source>
        <dbReference type="EMBL" id="OUT06868.1"/>
    </source>
</evidence>
<accession>A0A1Y5ME51</accession>
<gene>
    <name evidence="2" type="ORF">B9N65_01105</name>
    <name evidence="1" type="ORF">B9N65_09820</name>
</gene>
<dbReference type="EMBL" id="NDYN01000001">
    <property type="protein sequence ID" value="OUT08968.1"/>
    <property type="molecule type" value="Genomic_DNA"/>
</dbReference>
<dbReference type="SUPFAM" id="SSF53187">
    <property type="entry name" value="Zn-dependent exopeptidases"/>
    <property type="match status" value="1"/>
</dbReference>
<dbReference type="Gene3D" id="3.40.630.10">
    <property type="entry name" value="Zn peptidases"/>
    <property type="match status" value="1"/>
</dbReference>
<name>A0A1Y5ME51_9BACT</name>
<evidence type="ECO:0008006" key="4">
    <source>
        <dbReference type="Google" id="ProtNLM"/>
    </source>
</evidence>
<evidence type="ECO:0000313" key="2">
    <source>
        <dbReference type="EMBL" id="OUT08968.1"/>
    </source>
</evidence>
<reference evidence="1 3" key="1">
    <citation type="submission" date="2017-04" db="EMBL/GenBank/DDBJ databases">
        <title>Complete genome of Campylobacter concisus ATCC 33237T and draft genomes for an additional eight well characterized C. concisus strains.</title>
        <authorList>
            <person name="Cornelius A.J."/>
            <person name="Miller W.G."/>
            <person name="Lastovica A.J."/>
            <person name="On S.L."/>
            <person name="French N.P."/>
            <person name="Vandenberg O."/>
            <person name="Biggs P.J."/>
        </authorList>
    </citation>
    <scope>NUCLEOTIDE SEQUENCE [LARGE SCALE GENOMIC DNA]</scope>
    <source>
        <strain evidence="1 3">CCUG 19995</strain>
    </source>
</reference>